<feature type="compositionally biased region" description="Low complexity" evidence="11">
    <location>
        <begin position="138"/>
        <end position="149"/>
    </location>
</feature>
<organism evidence="13 14">
    <name type="scientific">Stegodyphus mimosarum</name>
    <name type="common">African social velvet spider</name>
    <dbReference type="NCBI Taxonomy" id="407821"/>
    <lineage>
        <taxon>Eukaryota</taxon>
        <taxon>Metazoa</taxon>
        <taxon>Ecdysozoa</taxon>
        <taxon>Arthropoda</taxon>
        <taxon>Chelicerata</taxon>
        <taxon>Arachnida</taxon>
        <taxon>Araneae</taxon>
        <taxon>Araneomorphae</taxon>
        <taxon>Entelegynae</taxon>
        <taxon>Eresoidea</taxon>
        <taxon>Eresidae</taxon>
        <taxon>Stegodyphus</taxon>
    </lineage>
</organism>
<evidence type="ECO:0000256" key="10">
    <source>
        <dbReference type="ARBA" id="ARBA00077966"/>
    </source>
</evidence>
<evidence type="ECO:0000256" key="1">
    <source>
        <dbReference type="ARBA" id="ARBA00004300"/>
    </source>
</evidence>
<evidence type="ECO:0000256" key="11">
    <source>
        <dbReference type="SAM" id="MobiDB-lite"/>
    </source>
</evidence>
<accession>A0A087SVA1</accession>
<evidence type="ECO:0000256" key="7">
    <source>
        <dbReference type="ARBA" id="ARBA00023212"/>
    </source>
</evidence>
<dbReference type="STRING" id="407821.A0A087SVA1"/>
<feature type="compositionally biased region" description="Low complexity" evidence="11">
    <location>
        <begin position="80"/>
        <end position="94"/>
    </location>
</feature>
<feature type="non-terminal residue" evidence="13">
    <location>
        <position position="575"/>
    </location>
</feature>
<keyword evidence="3" id="KW-0963">Cytoplasm</keyword>
<dbReference type="GO" id="GO:0031146">
    <property type="term" value="P:SCF-dependent proteasomal ubiquitin-dependent protein catabolic process"/>
    <property type="evidence" value="ECO:0007669"/>
    <property type="project" value="TreeGrafter"/>
</dbReference>
<dbReference type="FunFam" id="3.80.10.10:FF:000122">
    <property type="entry name" value="F-box/LRR-repeat protein 7 isoform X1"/>
    <property type="match status" value="1"/>
</dbReference>
<dbReference type="EMBL" id="KK112126">
    <property type="protein sequence ID" value="KFM56790.1"/>
    <property type="molecule type" value="Genomic_DNA"/>
</dbReference>
<evidence type="ECO:0000256" key="4">
    <source>
        <dbReference type="ARBA" id="ARBA00022614"/>
    </source>
</evidence>
<dbReference type="Gene3D" id="3.80.10.10">
    <property type="entry name" value="Ribonuclease Inhibitor"/>
    <property type="match status" value="2"/>
</dbReference>
<dbReference type="PANTHER" id="PTHR13318:SF50">
    <property type="entry name" value="F-BOX_LRR-REPEAT PROTEIN 7"/>
    <property type="match status" value="1"/>
</dbReference>
<proteinExistence type="inferred from homology"/>
<keyword evidence="7" id="KW-0206">Cytoskeleton</keyword>
<dbReference type="InterPro" id="IPR032675">
    <property type="entry name" value="LRR_dom_sf"/>
</dbReference>
<dbReference type="InterPro" id="IPR006553">
    <property type="entry name" value="Leu-rich_rpt_Cys-con_subtyp"/>
</dbReference>
<evidence type="ECO:0000256" key="8">
    <source>
        <dbReference type="ARBA" id="ARBA00061191"/>
    </source>
</evidence>
<dbReference type="OMA" id="ETVHVDR"/>
<dbReference type="InterPro" id="IPR001810">
    <property type="entry name" value="F-box_dom"/>
</dbReference>
<feature type="region of interest" description="Disordered" evidence="11">
    <location>
        <begin position="69"/>
        <end position="94"/>
    </location>
</feature>
<dbReference type="Pfam" id="PF12937">
    <property type="entry name" value="F-box-like"/>
    <property type="match status" value="1"/>
</dbReference>
<feature type="domain" description="F-box" evidence="12">
    <location>
        <begin position="180"/>
        <end position="226"/>
    </location>
</feature>
<keyword evidence="5" id="KW-0677">Repeat</keyword>
<dbReference type="InterPro" id="IPR057207">
    <property type="entry name" value="FBXL15_LRR"/>
</dbReference>
<protein>
    <recommendedName>
        <fullName evidence="9">F-box/LRR-repeat protein 7</fullName>
    </recommendedName>
    <alternativeName>
        <fullName evidence="10">F-box and leucine-rich repeat protein 7</fullName>
    </alternativeName>
</protein>
<dbReference type="Proteomes" id="UP000054359">
    <property type="component" value="Unassembled WGS sequence"/>
</dbReference>
<comment type="similarity">
    <text evidence="8">Belongs to the FBXL7 family.</text>
</comment>
<evidence type="ECO:0000313" key="13">
    <source>
        <dbReference type="EMBL" id="KFM56790.1"/>
    </source>
</evidence>
<evidence type="ECO:0000256" key="5">
    <source>
        <dbReference type="ARBA" id="ARBA00022737"/>
    </source>
</evidence>
<comment type="subcellular location">
    <subcellularLocation>
        <location evidence="1">Cytoplasm</location>
        <location evidence="1">Cytoskeleton</location>
        <location evidence="1">Microtubule organizing center</location>
        <location evidence="1">Centrosome</location>
    </subcellularLocation>
</comment>
<dbReference type="SMART" id="SM00256">
    <property type="entry name" value="FBOX"/>
    <property type="match status" value="1"/>
</dbReference>
<keyword evidence="4" id="KW-0433">Leucine-rich repeat</keyword>
<name>A0A087SVA1_STEMI</name>
<dbReference type="OrthoDB" id="423607at2759"/>
<dbReference type="SUPFAM" id="SSF52047">
    <property type="entry name" value="RNI-like"/>
    <property type="match status" value="1"/>
</dbReference>
<sequence>MACPKPTMEFYFNESRSVESVTDGSDTFSVSSTPKPIKDFRGSLYKPKLDPLSPYGGLAGRASPGHDLGYHTLLTRDSITPTPTQTPTAPRRTFDSLSCSSSSFRWSDVPSSMCNTSPYPRASDVMTPPPPPRNHIASTPSSTHPSSVSSVRSTGVNCSSHLLDTNPLGTTFKGKKSHKNSLFDKLSDDLILKIFSFLSSNYLCVCARVCRRWYFLAWEPQLWTSVCLSSEKIHVDRGLKTLFRLLCRDSPTVCLAVEKISLSGCCRLTDKGLFTIARRCPELKTLEIRGCSLVSNAGIAEVMARCVSILKLDLTGCQQITTIQPRSLSNEISDSVIDSPSSGSLHVPPQVVHHHQLFLQFLDLTDCHGLEDFGLKTIVRNSPQISHLYLRRCVQITDCGIKAIASFCMMLKELSISDCILVTDFGMYELAKLGSNLRYLSVAKCDQISDAGIKQIARHCYKLRYLNVRGCEAVSDHSMEVLSRSCPRLRALDIGKCDVTDNGLRLLSEHCPNLRKLSVKSCDMITDQGIQSIAFYCRGLQQLNIQDCNITVEGYRTVKKFCKKCIIEHTNPGFY</sequence>
<keyword evidence="6" id="KW-0833">Ubl conjugation pathway</keyword>
<evidence type="ECO:0000259" key="12">
    <source>
        <dbReference type="PROSITE" id="PS50181"/>
    </source>
</evidence>
<evidence type="ECO:0000256" key="3">
    <source>
        <dbReference type="ARBA" id="ARBA00022490"/>
    </source>
</evidence>
<reference evidence="13 14" key="1">
    <citation type="submission" date="2013-11" db="EMBL/GenBank/DDBJ databases">
        <title>Genome sequencing of Stegodyphus mimosarum.</title>
        <authorList>
            <person name="Bechsgaard J."/>
        </authorList>
    </citation>
    <scope>NUCLEOTIDE SEQUENCE [LARGE SCALE GENOMIC DNA]</scope>
</reference>
<dbReference type="PROSITE" id="PS50181">
    <property type="entry name" value="FBOX"/>
    <property type="match status" value="1"/>
</dbReference>
<feature type="region of interest" description="Disordered" evidence="11">
    <location>
        <begin position="123"/>
        <end position="149"/>
    </location>
</feature>
<dbReference type="GO" id="GO:0019005">
    <property type="term" value="C:SCF ubiquitin ligase complex"/>
    <property type="evidence" value="ECO:0007669"/>
    <property type="project" value="TreeGrafter"/>
</dbReference>
<keyword evidence="14" id="KW-1185">Reference proteome</keyword>
<dbReference type="GO" id="GO:0005813">
    <property type="term" value="C:centrosome"/>
    <property type="evidence" value="ECO:0007669"/>
    <property type="project" value="UniProtKB-SubCell"/>
</dbReference>
<evidence type="ECO:0000256" key="2">
    <source>
        <dbReference type="ARBA" id="ARBA00004906"/>
    </source>
</evidence>
<dbReference type="FunFam" id="1.20.1280.50:FF:000018">
    <property type="entry name" value="F-box/LRR-repeat protein 7 isoform X2"/>
    <property type="match status" value="1"/>
</dbReference>
<evidence type="ECO:0000256" key="6">
    <source>
        <dbReference type="ARBA" id="ARBA00022786"/>
    </source>
</evidence>
<dbReference type="SMART" id="SM00367">
    <property type="entry name" value="LRR_CC"/>
    <property type="match status" value="9"/>
</dbReference>
<dbReference type="AlphaFoldDB" id="A0A087SVA1"/>
<dbReference type="CDD" id="cd22120">
    <property type="entry name" value="F-box_FBXL7"/>
    <property type="match status" value="1"/>
</dbReference>
<dbReference type="Pfam" id="PF25372">
    <property type="entry name" value="DUF7885"/>
    <property type="match status" value="1"/>
</dbReference>
<comment type="pathway">
    <text evidence="2">Protein modification; protein ubiquitination.</text>
</comment>
<dbReference type="PANTHER" id="PTHR13318">
    <property type="entry name" value="PARTNER OF PAIRED, ISOFORM B-RELATED"/>
    <property type="match status" value="1"/>
</dbReference>
<evidence type="ECO:0000313" key="14">
    <source>
        <dbReference type="Proteomes" id="UP000054359"/>
    </source>
</evidence>
<gene>
    <name evidence="13" type="ORF">X975_10608</name>
</gene>
<evidence type="ECO:0000256" key="9">
    <source>
        <dbReference type="ARBA" id="ARBA00070271"/>
    </source>
</evidence>